<feature type="domain" description="SRCR" evidence="3">
    <location>
        <begin position="104"/>
        <end position="200"/>
    </location>
</feature>
<dbReference type="PANTHER" id="PTHR45817:SF9">
    <property type="entry name" value="SRCR DOMAIN-CONTAINING PROTEIN"/>
    <property type="match status" value="1"/>
</dbReference>
<feature type="domain" description="SRCR" evidence="3">
    <location>
        <begin position="206"/>
        <end position="306"/>
    </location>
</feature>
<dbReference type="PANTHER" id="PTHR45817">
    <property type="entry name" value="LYSYL OXIDASE-LIKE-RELATED"/>
    <property type="match status" value="1"/>
</dbReference>
<keyword evidence="1 2" id="KW-1015">Disulfide bond</keyword>
<feature type="disulfide bond" evidence="2">
    <location>
        <begin position="231"/>
        <end position="295"/>
    </location>
</feature>
<evidence type="ECO:0000313" key="5">
    <source>
        <dbReference type="Proteomes" id="UP001369086"/>
    </source>
</evidence>
<comment type="caution">
    <text evidence="4">The sequence shown here is derived from an EMBL/GenBank/DDBJ whole genome shotgun (WGS) entry which is preliminary data.</text>
</comment>
<evidence type="ECO:0000256" key="2">
    <source>
        <dbReference type="PROSITE-ProRule" id="PRU00196"/>
    </source>
</evidence>
<dbReference type="InterPro" id="IPR036772">
    <property type="entry name" value="SRCR-like_dom_sf"/>
</dbReference>
<dbReference type="Proteomes" id="UP001369086">
    <property type="component" value="Unassembled WGS sequence"/>
</dbReference>
<gene>
    <name evidence="4" type="ORF">HHUSO_G29549</name>
</gene>
<protein>
    <submittedName>
        <fullName evidence="4">Deleted in malignant brain tumors 1 protein-like</fullName>
    </submittedName>
</protein>
<feature type="disulfide bond" evidence="2">
    <location>
        <begin position="350"/>
        <end position="411"/>
    </location>
</feature>
<proteinExistence type="predicted"/>
<evidence type="ECO:0000313" key="4">
    <source>
        <dbReference type="EMBL" id="KAK6471613.1"/>
    </source>
</evidence>
<sequence>MDIRLVNGSHNCSGRLEVYNEDQWGTLCDVSTDIAQLVCRDLGCGYAASAPQASLFGGDWSCLKPSVECVPGRSQIHCTIIPMQTTSCNHSEDAGVVCSDILNIRLANGANNCSGRVEFYYKDQWEAGCGDFWDMRHAQVVCRELGCGYAVSAPVGARFGNRTAPYWRKGFHCSGEEQSLISCSVNDLTTCHKDASVICSELGFDIRLINGSNNCSGRVELYFEGQRRRMCDDGWDNATAHVVCKQLGCGYAVSPQEGALFGEGTDPSWLLGVSCTGRESSLERCLSGQNGIQECTDGSAVSVICSGAAVPVRLVNGNSSCSGRVEFNSIGVWRAVCGSDWDMNEAEVVCRELGCGSAVSALRGSHFGQGQGSVWQYRMECTGRESSLERCDSHRLVGSFCSQKYSAGALCSGNASQQHPTTTTPTGNTAPKTFTDDLLDFISSSTFSTVRCVFIICYLLVMSTAVITERGEFNCSSSSLDNDAAVALCWDLTVTHRGENKTTQRQRISKMLRVTRLTQTTQCSSGHAHSLYRLSRSLALTDSCQLLVLHSLSGSSMEEGKPGGGVSVVKVTAR</sequence>
<feature type="disulfide bond" evidence="2">
    <location>
        <begin position="244"/>
        <end position="305"/>
    </location>
</feature>
<dbReference type="InterPro" id="IPR001190">
    <property type="entry name" value="SRCR"/>
</dbReference>
<comment type="caution">
    <text evidence="2">Lacks conserved residue(s) required for the propagation of feature annotation.</text>
</comment>
<feature type="disulfide bond" evidence="2">
    <location>
        <begin position="381"/>
        <end position="391"/>
    </location>
</feature>
<dbReference type="SUPFAM" id="SSF56487">
    <property type="entry name" value="SRCR-like"/>
    <property type="match status" value="4"/>
</dbReference>
<dbReference type="EMBL" id="JAHFZB010000031">
    <property type="protein sequence ID" value="KAK6471613.1"/>
    <property type="molecule type" value="Genomic_DNA"/>
</dbReference>
<accession>A0ABR0YGS3</accession>
<evidence type="ECO:0000256" key="1">
    <source>
        <dbReference type="ARBA" id="ARBA00023157"/>
    </source>
</evidence>
<feature type="disulfide bond" evidence="2">
    <location>
        <begin position="173"/>
        <end position="183"/>
    </location>
</feature>
<dbReference type="PRINTS" id="PR00258">
    <property type="entry name" value="SPERACTRCPTR"/>
</dbReference>
<dbReference type="Pfam" id="PF00530">
    <property type="entry name" value="SRCR"/>
    <property type="match status" value="4"/>
</dbReference>
<reference evidence="4 5" key="1">
    <citation type="submission" date="2021-05" db="EMBL/GenBank/DDBJ databases">
        <authorList>
            <person name="Zahm M."/>
            <person name="Klopp C."/>
            <person name="Cabau C."/>
            <person name="Kuhl H."/>
            <person name="Suciu R."/>
            <person name="Ciorpac M."/>
            <person name="Holostenco D."/>
            <person name="Gessner J."/>
            <person name="Wuertz S."/>
            <person name="Hohne C."/>
            <person name="Stock M."/>
            <person name="Gislard M."/>
            <person name="Lluch J."/>
            <person name="Milhes M."/>
            <person name="Lampietro C."/>
            <person name="Lopez Roques C."/>
            <person name="Donnadieu C."/>
            <person name="Du K."/>
            <person name="Schartl M."/>
            <person name="Guiguen Y."/>
        </authorList>
    </citation>
    <scope>NUCLEOTIDE SEQUENCE [LARGE SCALE GENOMIC DNA]</scope>
    <source>
        <strain evidence="4">Hh-F2</strain>
        <tissue evidence="4">Blood</tissue>
    </source>
</reference>
<feature type="domain" description="SRCR" evidence="3">
    <location>
        <begin position="3"/>
        <end position="99"/>
    </location>
</feature>
<dbReference type="Gene3D" id="3.10.250.10">
    <property type="entry name" value="SRCR-like domain"/>
    <property type="match status" value="4"/>
</dbReference>
<evidence type="ECO:0000259" key="3">
    <source>
        <dbReference type="PROSITE" id="PS50287"/>
    </source>
</evidence>
<keyword evidence="5" id="KW-1185">Reference proteome</keyword>
<feature type="disulfide bond" evidence="2">
    <location>
        <begin position="275"/>
        <end position="285"/>
    </location>
</feature>
<organism evidence="4 5">
    <name type="scientific">Huso huso</name>
    <name type="common">Beluga</name>
    <name type="synonym">Acipenser huso</name>
    <dbReference type="NCBI Taxonomy" id="61971"/>
    <lineage>
        <taxon>Eukaryota</taxon>
        <taxon>Metazoa</taxon>
        <taxon>Chordata</taxon>
        <taxon>Craniata</taxon>
        <taxon>Vertebrata</taxon>
        <taxon>Euteleostomi</taxon>
        <taxon>Actinopterygii</taxon>
        <taxon>Chondrostei</taxon>
        <taxon>Acipenseriformes</taxon>
        <taxon>Acipenseridae</taxon>
        <taxon>Huso</taxon>
    </lineage>
</organism>
<dbReference type="InterPro" id="IPR050912">
    <property type="entry name" value="LOX-like_protein"/>
</dbReference>
<dbReference type="PROSITE" id="PS50287">
    <property type="entry name" value="SRCR_2"/>
    <property type="match status" value="4"/>
</dbReference>
<feature type="disulfide bond" evidence="2">
    <location>
        <begin position="337"/>
        <end position="401"/>
    </location>
</feature>
<feature type="domain" description="SRCR" evidence="3">
    <location>
        <begin position="312"/>
        <end position="412"/>
    </location>
</feature>
<name>A0ABR0YGS3_HUSHU</name>
<dbReference type="SMART" id="SM00202">
    <property type="entry name" value="SR"/>
    <property type="match status" value="4"/>
</dbReference>